<feature type="region of interest" description="Disordered" evidence="1">
    <location>
        <begin position="64"/>
        <end position="90"/>
    </location>
</feature>
<dbReference type="EMBL" id="VBUT01000014">
    <property type="protein sequence ID" value="TLF72888.1"/>
    <property type="molecule type" value="Genomic_DNA"/>
</dbReference>
<organism evidence="3 4">
    <name type="scientific">Nocardia cyriacigeorgica</name>
    <dbReference type="NCBI Taxonomy" id="135487"/>
    <lineage>
        <taxon>Bacteria</taxon>
        <taxon>Bacillati</taxon>
        <taxon>Actinomycetota</taxon>
        <taxon>Actinomycetes</taxon>
        <taxon>Mycobacteriales</taxon>
        <taxon>Nocardiaceae</taxon>
        <taxon>Nocardia</taxon>
    </lineage>
</organism>
<dbReference type="Proteomes" id="UP000306378">
    <property type="component" value="Unassembled WGS sequence"/>
</dbReference>
<accession>A0A5R8NB50</accession>
<protein>
    <recommendedName>
        <fullName evidence="5">FeoB-associated Cys-rich membrane protein</fullName>
    </recommendedName>
</protein>
<feature type="transmembrane region" description="Helical" evidence="2">
    <location>
        <begin position="7"/>
        <end position="29"/>
    </location>
</feature>
<proteinExistence type="predicted"/>
<dbReference type="RefSeq" id="WP_138452764.1">
    <property type="nucleotide sequence ID" value="NZ_VBUT01000014.1"/>
</dbReference>
<evidence type="ECO:0000313" key="4">
    <source>
        <dbReference type="Proteomes" id="UP000306378"/>
    </source>
</evidence>
<evidence type="ECO:0000313" key="3">
    <source>
        <dbReference type="EMBL" id="TLF72888.1"/>
    </source>
</evidence>
<evidence type="ECO:0000256" key="1">
    <source>
        <dbReference type="SAM" id="MobiDB-lite"/>
    </source>
</evidence>
<evidence type="ECO:0008006" key="5">
    <source>
        <dbReference type="Google" id="ProtNLM"/>
    </source>
</evidence>
<feature type="compositionally biased region" description="Acidic residues" evidence="1">
    <location>
        <begin position="64"/>
        <end position="76"/>
    </location>
</feature>
<feature type="compositionally biased region" description="Basic and acidic residues" evidence="1">
    <location>
        <begin position="77"/>
        <end position="90"/>
    </location>
</feature>
<dbReference type="AlphaFoldDB" id="A0A5R8NB50"/>
<keyword evidence="2" id="KW-0472">Membrane</keyword>
<gene>
    <name evidence="3" type="ORF">FEK34_28100</name>
</gene>
<keyword evidence="2" id="KW-1133">Transmembrane helix</keyword>
<reference evidence="3 4" key="1">
    <citation type="submission" date="2019-05" db="EMBL/GenBank/DDBJ databases">
        <title>Genomes sequences of two Nocardia cyriacigeorgica environmental isolates, type strains Nocardia asteroides ATCC 19247 and Nocardia cyriacigeorgica DSM 44484.</title>
        <authorList>
            <person name="Vautrin F."/>
            <person name="Bergeron E."/>
            <person name="Dubost A."/>
            <person name="Abrouk D."/>
            <person name="Rodriguez Nava V."/>
            <person name="Pujic P."/>
        </authorList>
    </citation>
    <scope>NUCLEOTIDE SEQUENCE [LARGE SCALE GENOMIC DNA]</scope>
    <source>
        <strain evidence="3 4">EML 446</strain>
    </source>
</reference>
<keyword evidence="2" id="KW-0812">Transmembrane</keyword>
<evidence type="ECO:0000256" key="2">
    <source>
        <dbReference type="SAM" id="Phobius"/>
    </source>
</evidence>
<name>A0A5R8NB50_9NOCA</name>
<sequence>MTDILEIALGGIYTIGGLAVVVAITIGIIDNWLHPGSHECPICKGVGCRHCGGGDVDDAELLADEDDDGDEFEGDEWDRARDRDLDREVA</sequence>
<comment type="caution">
    <text evidence="3">The sequence shown here is derived from an EMBL/GenBank/DDBJ whole genome shotgun (WGS) entry which is preliminary data.</text>
</comment>